<gene>
    <name evidence="3" type="ORF">M5I08_19530</name>
</gene>
<dbReference type="RefSeq" id="WP_219068923.1">
    <property type="nucleotide sequence ID" value="NZ_CAJUXY010000045.1"/>
</dbReference>
<dbReference type="Pfam" id="PF00582">
    <property type="entry name" value="Usp"/>
    <property type="match status" value="1"/>
</dbReference>
<evidence type="ECO:0000256" key="1">
    <source>
        <dbReference type="ARBA" id="ARBA00008791"/>
    </source>
</evidence>
<evidence type="ECO:0000313" key="3">
    <source>
        <dbReference type="EMBL" id="UQX10306.1"/>
    </source>
</evidence>
<dbReference type="PANTHER" id="PTHR46268:SF6">
    <property type="entry name" value="UNIVERSAL STRESS PROTEIN UP12"/>
    <property type="match status" value="1"/>
</dbReference>
<dbReference type="Proteomes" id="UP001056610">
    <property type="component" value="Chromosome"/>
</dbReference>
<dbReference type="PANTHER" id="PTHR46268">
    <property type="entry name" value="STRESS RESPONSE PROTEIN NHAX"/>
    <property type="match status" value="1"/>
</dbReference>
<name>A0ABY4QJZ0_9MYCO</name>
<feature type="domain" description="UspA" evidence="2">
    <location>
        <begin position="7"/>
        <end position="115"/>
    </location>
</feature>
<dbReference type="EMBL" id="CP097320">
    <property type="protein sequence ID" value="UQX10306.1"/>
    <property type="molecule type" value="Genomic_DNA"/>
</dbReference>
<comment type="similarity">
    <text evidence="1">Belongs to the universal stress protein A family.</text>
</comment>
<protein>
    <submittedName>
        <fullName evidence="3">Universal stress protein</fullName>
    </submittedName>
</protein>
<accession>A0ABY4QJZ0</accession>
<keyword evidence="4" id="KW-1185">Reference proteome</keyword>
<proteinExistence type="inferred from homology"/>
<sequence>MANDTIHQDVPLRLVHVIPVAGQSIASPSAYPAEEDFAECSLRAACLVVETTGLPVKIDTAVRHGDVDSVLIAESNGATMICVGSLGIGRMARGVLGSTAATLAEQAACPVAIIRRTEDGPLSEAGFIAVVVDDQPGNDQVVQWAMEEARVRRAPVLALGIGQWAHFEIDNEKFHRRIDHWLRRYPDVEVEVVSTRLSLARCLETRTGTVQLVVIDHEDANRVVQLLGPHSPPILPHADCSVLVVRDRHQ</sequence>
<evidence type="ECO:0000259" key="2">
    <source>
        <dbReference type="Pfam" id="PF00582"/>
    </source>
</evidence>
<dbReference type="InterPro" id="IPR006016">
    <property type="entry name" value="UspA"/>
</dbReference>
<reference evidence="3" key="1">
    <citation type="submission" date="2022-05" db="EMBL/GenBank/DDBJ databases">
        <title>A methanotrophic Mycobacterium dominates a cave microbial ecosystem.</title>
        <authorList>
            <person name="Van Spanning R.J.M."/>
            <person name="Guan Q."/>
            <person name="Melkonian C."/>
            <person name="Gallant J."/>
            <person name="Polerecky L."/>
            <person name="Flot J.-F."/>
            <person name="Brandt B.W."/>
            <person name="Braster M."/>
            <person name="Iturbe Espinoza P."/>
            <person name="Aerts J."/>
            <person name="Meima-Franke M."/>
            <person name="Piersma S.R."/>
            <person name="Bunduc C."/>
            <person name="Ummels R."/>
            <person name="Pain A."/>
            <person name="Fleming E.J."/>
            <person name="van der Wel N."/>
            <person name="Gherman V.D."/>
            <person name="Sarbu S.M."/>
            <person name="Bodelier P.L.E."/>
            <person name="Bitter W."/>
        </authorList>
    </citation>
    <scope>NUCLEOTIDE SEQUENCE</scope>
    <source>
        <strain evidence="3">Sulfur Cave</strain>
    </source>
</reference>
<organism evidence="3 4">
    <name type="scientific">Candidatus Mycobacterium methanotrophicum</name>
    <dbReference type="NCBI Taxonomy" id="2943498"/>
    <lineage>
        <taxon>Bacteria</taxon>
        <taxon>Bacillati</taxon>
        <taxon>Actinomycetota</taxon>
        <taxon>Actinomycetes</taxon>
        <taxon>Mycobacteriales</taxon>
        <taxon>Mycobacteriaceae</taxon>
        <taxon>Mycobacterium</taxon>
    </lineage>
</organism>
<evidence type="ECO:0000313" key="4">
    <source>
        <dbReference type="Proteomes" id="UP001056610"/>
    </source>
</evidence>